<accession>A0ABR0QYJ6</accession>
<keyword evidence="2" id="KW-1185">Reference proteome</keyword>
<comment type="caution">
    <text evidence="1">The sequence shown here is derived from an EMBL/GenBank/DDBJ whole genome shotgun (WGS) entry which is preliminary data.</text>
</comment>
<protein>
    <submittedName>
        <fullName evidence="1">Uncharacterized protein</fullName>
    </submittedName>
</protein>
<name>A0ABR0QYJ6_GOSAR</name>
<proteinExistence type="predicted"/>
<gene>
    <name evidence="1" type="ORF">PVK06_000511</name>
</gene>
<reference evidence="1 2" key="1">
    <citation type="submission" date="2023-03" db="EMBL/GenBank/DDBJ databases">
        <title>WGS of Gossypium arboreum.</title>
        <authorList>
            <person name="Yu D."/>
        </authorList>
    </citation>
    <scope>NUCLEOTIDE SEQUENCE [LARGE SCALE GENOMIC DNA]</scope>
    <source>
        <tissue evidence="1">Leaf</tissue>
    </source>
</reference>
<sequence length="84" mass="9345">MENFWWICSNRCRIGSIKSKLAASFWRPPPHGCLKFNVCGIANEDKKGCRGVLRDKEGIVRDIGKVGNVVFSMAKKNGIEMASS</sequence>
<organism evidence="1 2">
    <name type="scientific">Gossypium arboreum</name>
    <name type="common">Tree cotton</name>
    <name type="synonym">Gossypium nanking</name>
    <dbReference type="NCBI Taxonomy" id="29729"/>
    <lineage>
        <taxon>Eukaryota</taxon>
        <taxon>Viridiplantae</taxon>
        <taxon>Streptophyta</taxon>
        <taxon>Embryophyta</taxon>
        <taxon>Tracheophyta</taxon>
        <taxon>Spermatophyta</taxon>
        <taxon>Magnoliopsida</taxon>
        <taxon>eudicotyledons</taxon>
        <taxon>Gunneridae</taxon>
        <taxon>Pentapetalae</taxon>
        <taxon>rosids</taxon>
        <taxon>malvids</taxon>
        <taxon>Malvales</taxon>
        <taxon>Malvaceae</taxon>
        <taxon>Malvoideae</taxon>
        <taxon>Gossypium</taxon>
    </lineage>
</organism>
<dbReference type="EMBL" id="JARKNE010000001">
    <property type="protein sequence ID" value="KAK5844375.1"/>
    <property type="molecule type" value="Genomic_DNA"/>
</dbReference>
<evidence type="ECO:0000313" key="2">
    <source>
        <dbReference type="Proteomes" id="UP001358586"/>
    </source>
</evidence>
<evidence type="ECO:0000313" key="1">
    <source>
        <dbReference type="EMBL" id="KAK5844375.1"/>
    </source>
</evidence>
<dbReference type="Proteomes" id="UP001358586">
    <property type="component" value="Chromosome 1"/>
</dbReference>